<evidence type="ECO:0000313" key="1">
    <source>
        <dbReference type="EMBL" id="EOO57407.1"/>
    </source>
</evidence>
<name>A0A9W5V5K2_BACCE</name>
<protein>
    <submittedName>
        <fullName evidence="1">Uncharacterized protein</fullName>
    </submittedName>
</protein>
<organism evidence="1 2">
    <name type="scientific">Bacillus cereus VD196</name>
    <dbReference type="NCBI Taxonomy" id="1053243"/>
    <lineage>
        <taxon>Bacteria</taxon>
        <taxon>Bacillati</taxon>
        <taxon>Bacillota</taxon>
        <taxon>Bacilli</taxon>
        <taxon>Bacillales</taxon>
        <taxon>Bacillaceae</taxon>
        <taxon>Bacillus</taxon>
        <taxon>Bacillus cereus group</taxon>
    </lineage>
</organism>
<dbReference type="EMBL" id="AHFL01000097">
    <property type="protein sequence ID" value="EOO57407.1"/>
    <property type="molecule type" value="Genomic_DNA"/>
</dbReference>
<gene>
    <name evidence="1" type="ORF">IKE_06328</name>
</gene>
<comment type="caution">
    <text evidence="1">The sequence shown here is derived from an EMBL/GenBank/DDBJ whole genome shotgun (WGS) entry which is preliminary data.</text>
</comment>
<proteinExistence type="predicted"/>
<dbReference type="Proteomes" id="UP000014023">
    <property type="component" value="Unassembled WGS sequence"/>
</dbReference>
<reference evidence="1 2" key="1">
    <citation type="submission" date="2012-12" db="EMBL/GenBank/DDBJ databases">
        <title>The Genome Sequence of Bacillus cereus VD196.</title>
        <authorList>
            <consortium name="The Broad Institute Genome Sequencing Platform"/>
            <consortium name="The Broad Institute Genome Sequencing Center for Infectious Disease"/>
            <person name="Feldgarden M."/>
            <person name="Van der Auwera G.A."/>
            <person name="Mahillon J."/>
            <person name="Duprez V."/>
            <person name="Timmery S."/>
            <person name="Mattelet C."/>
            <person name="Dierick K."/>
            <person name="Sun M."/>
            <person name="Yu Z."/>
            <person name="Zhu L."/>
            <person name="Hu X."/>
            <person name="Shank E.B."/>
            <person name="Swiecicka I."/>
            <person name="Hansen B.M."/>
            <person name="Andrup L."/>
            <person name="Walker B."/>
            <person name="Young S.K."/>
            <person name="Zeng Q."/>
            <person name="Gargeya S."/>
            <person name="Fitzgerald M."/>
            <person name="Haas B."/>
            <person name="Abouelleil A."/>
            <person name="Alvarado L."/>
            <person name="Arachchi H.M."/>
            <person name="Berlin A.M."/>
            <person name="Chapman S.B."/>
            <person name="Dewar J."/>
            <person name="Goldberg J."/>
            <person name="Griggs A."/>
            <person name="Gujja S."/>
            <person name="Hansen M."/>
            <person name="Howarth C."/>
            <person name="Imamovic A."/>
            <person name="Larimer J."/>
            <person name="McCowan C."/>
            <person name="Murphy C."/>
            <person name="Neiman D."/>
            <person name="Pearson M."/>
            <person name="Priest M."/>
            <person name="Roberts A."/>
            <person name="Saif S."/>
            <person name="Shea T."/>
            <person name="Sisk P."/>
            <person name="Sykes S."/>
            <person name="Wortman J."/>
            <person name="Nusbaum C."/>
            <person name="Birren B."/>
        </authorList>
    </citation>
    <scope>NUCLEOTIDE SEQUENCE [LARGE SCALE GENOMIC DNA]</scope>
    <source>
        <strain evidence="1 2">VD196</strain>
    </source>
</reference>
<dbReference type="AlphaFoldDB" id="A0A9W5V5K2"/>
<evidence type="ECO:0000313" key="2">
    <source>
        <dbReference type="Proteomes" id="UP000014023"/>
    </source>
</evidence>
<accession>A0A9W5V5K2</accession>
<sequence length="43" mass="5165">MTWELSVDVFLSDLLKHGRKSSTVKQYRYEVLLQRLKKIERGL</sequence>